<dbReference type="RefSeq" id="WP_254572608.1">
    <property type="nucleotide sequence ID" value="NZ_CP098502.1"/>
</dbReference>
<proteinExistence type="predicted"/>
<sequence length="201" mass="21173">MPPVHDPDPDDPLGLGLSGAPAPAEDEPADAVEVIDVVASVGPLDTVVVTLREFLHRSGAVRAIALMPSAREEDPPTLVDCARLQPIEVVADGRTVHLPHAIPLEAEPLALYDVRQLPPFEVHPGDGRIAAPLGGVEHYGYAVRSLAAALGDGAVALITFTTTDLEAPLSLTARLGDPIVISLGDEEYEMEPGWPEQLPSE</sequence>
<dbReference type="EMBL" id="CP098502">
    <property type="protein sequence ID" value="UTI65930.1"/>
    <property type="molecule type" value="Genomic_DNA"/>
</dbReference>
<evidence type="ECO:0000313" key="3">
    <source>
        <dbReference type="Proteomes" id="UP001056035"/>
    </source>
</evidence>
<reference evidence="2 3" key="1">
    <citation type="submission" date="2022-06" db="EMBL/GenBank/DDBJ databases">
        <title>Paraconexibacter antarcticus.</title>
        <authorList>
            <person name="Kim C.S."/>
        </authorList>
    </citation>
    <scope>NUCLEOTIDE SEQUENCE [LARGE SCALE GENOMIC DNA]</scope>
    <source>
        <strain evidence="2 3">02-257</strain>
    </source>
</reference>
<accession>A0ABY5DV95</accession>
<protein>
    <submittedName>
        <fullName evidence="2">Uncharacterized protein</fullName>
    </submittedName>
</protein>
<evidence type="ECO:0000256" key="1">
    <source>
        <dbReference type="SAM" id="MobiDB-lite"/>
    </source>
</evidence>
<gene>
    <name evidence="2" type="ORF">NBH00_06880</name>
</gene>
<evidence type="ECO:0000313" key="2">
    <source>
        <dbReference type="EMBL" id="UTI65930.1"/>
    </source>
</evidence>
<name>A0ABY5DV95_9ACTN</name>
<feature type="region of interest" description="Disordered" evidence="1">
    <location>
        <begin position="1"/>
        <end position="25"/>
    </location>
</feature>
<dbReference type="Proteomes" id="UP001056035">
    <property type="component" value="Chromosome"/>
</dbReference>
<feature type="compositionally biased region" description="Low complexity" evidence="1">
    <location>
        <begin position="12"/>
        <end position="23"/>
    </location>
</feature>
<organism evidence="2 3">
    <name type="scientific">Paraconexibacter antarcticus</name>
    <dbReference type="NCBI Taxonomy" id="2949664"/>
    <lineage>
        <taxon>Bacteria</taxon>
        <taxon>Bacillati</taxon>
        <taxon>Actinomycetota</taxon>
        <taxon>Thermoleophilia</taxon>
        <taxon>Solirubrobacterales</taxon>
        <taxon>Paraconexibacteraceae</taxon>
        <taxon>Paraconexibacter</taxon>
    </lineage>
</organism>
<keyword evidence="3" id="KW-1185">Reference proteome</keyword>